<dbReference type="Proteomes" id="UP001652620">
    <property type="component" value="Chromosome 2"/>
</dbReference>
<dbReference type="Gene3D" id="3.30.420.10">
    <property type="entry name" value="Ribonuclease H-like superfamily/Ribonuclease H"/>
    <property type="match status" value="1"/>
</dbReference>
<dbReference type="SUPFAM" id="SSF55486">
    <property type="entry name" value="Metalloproteases ('zincins'), catalytic domain"/>
    <property type="match status" value="1"/>
</dbReference>
<dbReference type="Gene3D" id="3.40.390.10">
    <property type="entry name" value="Collagenase (Catalytic Domain)"/>
    <property type="match status" value="1"/>
</dbReference>
<evidence type="ECO:0000313" key="8">
    <source>
        <dbReference type="RefSeq" id="XP_049305890.1"/>
    </source>
</evidence>
<sequence>MSSTENINNSTKSALLQNQMSVVGSHTPKSEDTDALEGTNISNTTKYKNATLEWMCCAPCIWLRTSTTVHKIAITAATILVTALLVASPILFLISTAPSRLPKECFSSTDECVSTSPPPIECTEIICQAVADSIQGNINWNLDPCTEFKNFSCSGNIRTTKTVRSIQGTVDTQMQYLLQHNTTKGPFRKLGRLFSSCMRQTTNSSTIKFILEQLGGYLPTGTVGPTSISSLIKKMLKLGPTPLIDIYYDLSYGRRPQVLLIIGRPGTSPPILEKNIRYSGPKAPPYEFKNGKYKLLKKLLDDFLPNELSSDQKSSEKETISTFIDELNQIRVEHTLRGFWNSSVLYNISSLQDIYPLLNWTDLLPYKWNNPIVVRSPDYIKAIEELLVKYSTRVVHNSMLILFTLGILPPDNPNPIICTRATMWALPDVTSAIFVAHHSTRDIKNAIKRTNLIFKSLKAYLKRAPSLKGAALVKLSSLRIQSQPWNGFINITYAAKDLESMDISSDDWFENILKIFGRNKIDPTSINIDKNSHDTTCYRNTCLKMPTELENNFLNLDPSTERWAYPIISKVFYDTLSHSIVVPLSVMLVPYFDDRLPPYLQYASVGVHIAKEILRSITKSFEDKAIRCVPESVKVFSNHSQMEILIHSGGMQISYHSMLSITGPLKGMARLPSLNLTPTQIFFLVTSQELCEESNYIGIDTETADFEHMFIGRRGMPQKIFSDNATNFVGADRKLRELKEAFLAQAPELMRFAAEEGFSFGFIPPRVPHFGGLWEAAVKSAKHLVVRALGNALLTTEELSTLLAEVEAILNSRPLVPLRQHPNDGEALTPAHLLIGCSLRALLPEKVPVAPVRCCERWKLFAVSSNSSGDSGPKYT</sequence>
<dbReference type="PROSITE" id="PS51885">
    <property type="entry name" value="NEPRILYSIN"/>
    <property type="match status" value="1"/>
</dbReference>
<dbReference type="InterPro" id="IPR001584">
    <property type="entry name" value="Integrase_cat-core"/>
</dbReference>
<comment type="similarity">
    <text evidence="2">Belongs to the peptidase M13 family.</text>
</comment>
<name>A0ABM3J9I1_BACDO</name>
<dbReference type="SUPFAM" id="SSF53098">
    <property type="entry name" value="Ribonuclease H-like"/>
    <property type="match status" value="1"/>
</dbReference>
<accession>A0ABM3J9I1</accession>
<dbReference type="PANTHER" id="PTHR11733">
    <property type="entry name" value="ZINC METALLOPROTEASE FAMILY M13 NEPRILYSIN-RELATED"/>
    <property type="match status" value="1"/>
</dbReference>
<protein>
    <submittedName>
        <fullName evidence="6 7">Endothelin-converting enzyme 2 isoform X1</fullName>
    </submittedName>
</protein>
<evidence type="ECO:0000313" key="5">
    <source>
        <dbReference type="Proteomes" id="UP001652620"/>
    </source>
</evidence>
<dbReference type="InterPro" id="IPR036397">
    <property type="entry name" value="RNaseH_sf"/>
</dbReference>
<evidence type="ECO:0000256" key="1">
    <source>
        <dbReference type="ARBA" id="ARBA00004401"/>
    </source>
</evidence>
<dbReference type="PANTHER" id="PTHR11733:SF209">
    <property type="entry name" value="FI20018P1"/>
    <property type="match status" value="1"/>
</dbReference>
<dbReference type="InterPro" id="IPR000718">
    <property type="entry name" value="Peptidase_M13"/>
</dbReference>
<dbReference type="PROSITE" id="PS50994">
    <property type="entry name" value="INTEGRASE"/>
    <property type="match status" value="1"/>
</dbReference>
<dbReference type="GeneID" id="105233125"/>
<dbReference type="RefSeq" id="XP_049305892.1">
    <property type="nucleotide sequence ID" value="XM_049449935.1"/>
</dbReference>
<feature type="domain" description="Integrase catalytic" evidence="4">
    <location>
        <begin position="709"/>
        <end position="838"/>
    </location>
</feature>
<dbReference type="InterPro" id="IPR042089">
    <property type="entry name" value="Peptidase_M13_dom_2"/>
</dbReference>
<dbReference type="RefSeq" id="XP_049305889.1">
    <property type="nucleotide sequence ID" value="XM_049449932.1"/>
</dbReference>
<keyword evidence="3" id="KW-0472">Membrane</keyword>
<evidence type="ECO:0000256" key="3">
    <source>
        <dbReference type="SAM" id="Phobius"/>
    </source>
</evidence>
<evidence type="ECO:0000313" key="9">
    <source>
        <dbReference type="RefSeq" id="XP_049305891.1"/>
    </source>
</evidence>
<evidence type="ECO:0000313" key="10">
    <source>
        <dbReference type="RefSeq" id="XP_049305892.1"/>
    </source>
</evidence>
<keyword evidence="3" id="KW-1133">Transmembrane helix</keyword>
<dbReference type="RefSeq" id="XP_049305890.1">
    <property type="nucleotide sequence ID" value="XM_049449933.1"/>
</dbReference>
<keyword evidence="5" id="KW-1185">Reference proteome</keyword>
<dbReference type="RefSeq" id="XP_049305891.1">
    <property type="nucleotide sequence ID" value="XM_049449934.1"/>
</dbReference>
<dbReference type="InterPro" id="IPR024079">
    <property type="entry name" value="MetalloPept_cat_dom_sf"/>
</dbReference>
<feature type="transmembrane region" description="Helical" evidence="3">
    <location>
        <begin position="72"/>
        <end position="94"/>
    </location>
</feature>
<dbReference type="InterPro" id="IPR008753">
    <property type="entry name" value="Peptidase_M13_N"/>
</dbReference>
<proteinExistence type="inferred from homology"/>
<evidence type="ECO:0000313" key="6">
    <source>
        <dbReference type="RefSeq" id="XP_049305886.1"/>
    </source>
</evidence>
<evidence type="ECO:0000256" key="2">
    <source>
        <dbReference type="ARBA" id="ARBA00007357"/>
    </source>
</evidence>
<keyword evidence="3" id="KW-0812">Transmembrane</keyword>
<dbReference type="RefSeq" id="XP_049305886.1">
    <property type="nucleotide sequence ID" value="XM_049449929.1"/>
</dbReference>
<dbReference type="InterPro" id="IPR012337">
    <property type="entry name" value="RNaseH-like_sf"/>
</dbReference>
<evidence type="ECO:0000313" key="7">
    <source>
        <dbReference type="RefSeq" id="XP_049305889.1"/>
    </source>
</evidence>
<dbReference type="Pfam" id="PF05649">
    <property type="entry name" value="Peptidase_M13_N"/>
    <property type="match status" value="1"/>
</dbReference>
<comment type="subcellular location">
    <subcellularLocation>
        <location evidence="1">Cell membrane</location>
        <topology evidence="1">Single-pass type II membrane protein</topology>
    </subcellularLocation>
</comment>
<gene>
    <name evidence="6 7 8 9 10" type="primary">LOC105233125</name>
</gene>
<reference evidence="5 6" key="1">
    <citation type="submission" date="2025-05" db="UniProtKB">
        <authorList>
            <consortium name="RefSeq"/>
        </authorList>
    </citation>
    <scope>NUCLEOTIDE SEQUENCE [LARGE SCALE GENOMIC DNA]</scope>
    <source>
        <tissue evidence="6 7">Adult</tissue>
    </source>
</reference>
<dbReference type="Gene3D" id="1.10.1380.10">
    <property type="entry name" value="Neutral endopeptidase , domain2"/>
    <property type="match status" value="1"/>
</dbReference>
<evidence type="ECO:0000259" key="4">
    <source>
        <dbReference type="PROSITE" id="PS50994"/>
    </source>
</evidence>
<organism evidence="5 8">
    <name type="scientific">Bactrocera dorsalis</name>
    <name type="common">Oriental fruit fly</name>
    <name type="synonym">Dacus dorsalis</name>
    <dbReference type="NCBI Taxonomy" id="27457"/>
    <lineage>
        <taxon>Eukaryota</taxon>
        <taxon>Metazoa</taxon>
        <taxon>Ecdysozoa</taxon>
        <taxon>Arthropoda</taxon>
        <taxon>Hexapoda</taxon>
        <taxon>Insecta</taxon>
        <taxon>Pterygota</taxon>
        <taxon>Neoptera</taxon>
        <taxon>Endopterygota</taxon>
        <taxon>Diptera</taxon>
        <taxon>Brachycera</taxon>
        <taxon>Muscomorpha</taxon>
        <taxon>Tephritoidea</taxon>
        <taxon>Tephritidae</taxon>
        <taxon>Bactrocera</taxon>
        <taxon>Bactrocera</taxon>
    </lineage>
</organism>